<comment type="caution">
    <text evidence="1">The sequence shown here is derived from an EMBL/GenBank/DDBJ whole genome shotgun (WGS) entry which is preliminary data.</text>
</comment>
<gene>
    <name evidence="1" type="ORF">KK083_28195</name>
</gene>
<reference evidence="1 2" key="1">
    <citation type="submission" date="2021-05" db="EMBL/GenBank/DDBJ databases">
        <title>A Polyphasic approach of four new species of the genus Ohtaekwangia: Ohtaekwangia histidinii sp. nov., Ohtaekwangia cretensis sp. nov., Ohtaekwangia indiensis sp. nov., Ohtaekwangia reichenbachii sp. nov. from diverse environment.</title>
        <authorList>
            <person name="Octaviana S."/>
        </authorList>
    </citation>
    <scope>NUCLEOTIDE SEQUENCE [LARGE SCALE GENOMIC DNA]</scope>
    <source>
        <strain evidence="1 2">PWU4</strain>
    </source>
</reference>
<dbReference type="EMBL" id="JAHESF010000048">
    <property type="protein sequence ID" value="MBT1700805.1"/>
    <property type="molecule type" value="Genomic_DNA"/>
</dbReference>
<dbReference type="Proteomes" id="UP001319200">
    <property type="component" value="Unassembled WGS sequence"/>
</dbReference>
<name>A0AAP2DQV0_9BACT</name>
<accession>A0AAP2DQV0</accession>
<sequence>MKRKAALRKILFEGDQRHNALMIGNYGDVRITARGKFDLSGMIYLKNHTAEFVILGDGVIRFHGCCKHLVVRIAKGSCTIDLRGMVSSAVRCMEVSGDSEVLIGRTSRIEQANVKGSASIRYTGKPIILNYSIGGDGVLERCSDLLNNHL</sequence>
<protein>
    <submittedName>
        <fullName evidence="1">DUF2807 domain-containing protein</fullName>
    </submittedName>
</protein>
<proteinExistence type="predicted"/>
<keyword evidence="2" id="KW-1185">Reference proteome</keyword>
<evidence type="ECO:0000313" key="2">
    <source>
        <dbReference type="Proteomes" id="UP001319200"/>
    </source>
</evidence>
<evidence type="ECO:0000313" key="1">
    <source>
        <dbReference type="EMBL" id="MBT1700805.1"/>
    </source>
</evidence>
<organism evidence="1 2">
    <name type="scientific">Chryseosolibacter histidini</name>
    <dbReference type="NCBI Taxonomy" id="2782349"/>
    <lineage>
        <taxon>Bacteria</taxon>
        <taxon>Pseudomonadati</taxon>
        <taxon>Bacteroidota</taxon>
        <taxon>Cytophagia</taxon>
        <taxon>Cytophagales</taxon>
        <taxon>Chryseotaleaceae</taxon>
        <taxon>Chryseosolibacter</taxon>
    </lineage>
</organism>
<dbReference type="AlphaFoldDB" id="A0AAP2DQV0"/>
<dbReference type="Gene3D" id="2.160.20.120">
    <property type="match status" value="1"/>
</dbReference>